<evidence type="ECO:0000259" key="4">
    <source>
        <dbReference type="PROSITE" id="PS51379"/>
    </source>
</evidence>
<dbReference type="Gene3D" id="3.40.50.360">
    <property type="match status" value="1"/>
</dbReference>
<dbReference type="SUPFAM" id="SSF54862">
    <property type="entry name" value="4Fe-4S ferredoxins"/>
    <property type="match status" value="1"/>
</dbReference>
<dbReference type="Pfam" id="PF13237">
    <property type="entry name" value="Fer4_10"/>
    <property type="match status" value="1"/>
</dbReference>
<dbReference type="PANTHER" id="PTHR43122:SF1">
    <property type="entry name" value="IRON-SULFUR-BINDING PROTEIN"/>
    <property type="match status" value="1"/>
</dbReference>
<evidence type="ECO:0000313" key="6">
    <source>
        <dbReference type="Proteomes" id="UP001600894"/>
    </source>
</evidence>
<accession>A0ABQ0ATH1</accession>
<reference evidence="5 6" key="1">
    <citation type="submission" date="2024-04" db="EMBL/GenBank/DDBJ databases">
        <title>Defined microbial consortia suppress multidrug-resistant proinflammatory Enterobacteriaceae via ecological control.</title>
        <authorList>
            <person name="Furuichi M."/>
            <person name="Kawaguchi T."/>
            <person name="Pust M."/>
            <person name="Yasuma K."/>
            <person name="Plichta D."/>
            <person name="Hasegawa N."/>
            <person name="Ohya T."/>
            <person name="Bhattarai S."/>
            <person name="Sasajima S."/>
            <person name="Aoto Y."/>
            <person name="Tuganbaev T."/>
            <person name="Yaginuma M."/>
            <person name="Ueda M."/>
            <person name="Okahashi N."/>
            <person name="Amafuji K."/>
            <person name="Kiridooshi Y."/>
            <person name="Sugita K."/>
            <person name="Strazar M."/>
            <person name="Skelly A."/>
            <person name="Suda W."/>
            <person name="Hattori M."/>
            <person name="Nakamoto N."/>
            <person name="Caballero S."/>
            <person name="Norman J."/>
            <person name="Olle B."/>
            <person name="Tanoue T."/>
            <person name="Arita M."/>
            <person name="Bucci V."/>
            <person name="Atarashi K."/>
            <person name="Xavier R."/>
            <person name="Honda K."/>
        </authorList>
    </citation>
    <scope>NUCLEOTIDE SEQUENCE [LARGE SCALE GENOMIC DNA]</scope>
    <source>
        <strain evidence="6">f13</strain>
    </source>
</reference>
<dbReference type="EMBL" id="BAABXL010000001">
    <property type="protein sequence ID" value="GAA6267320.1"/>
    <property type="molecule type" value="Genomic_DNA"/>
</dbReference>
<feature type="domain" description="4Fe-4S ferredoxin-type" evidence="4">
    <location>
        <begin position="211"/>
        <end position="239"/>
    </location>
</feature>
<gene>
    <name evidence="5" type="ORF">F130042H8_03800</name>
</gene>
<proteinExistence type="predicted"/>
<dbReference type="InterPro" id="IPR017900">
    <property type="entry name" value="4Fe4S_Fe_S_CS"/>
</dbReference>
<feature type="domain" description="4Fe-4S ferredoxin-type" evidence="4">
    <location>
        <begin position="181"/>
        <end position="210"/>
    </location>
</feature>
<dbReference type="InterPro" id="IPR047964">
    <property type="entry name" value="EFR1-like"/>
</dbReference>
<organism evidence="5 6">
    <name type="scientific">Enterocloster alcoholdehydrogenati</name>
    <dbReference type="NCBI Taxonomy" id="2547410"/>
    <lineage>
        <taxon>Bacteria</taxon>
        <taxon>Bacillati</taxon>
        <taxon>Bacillota</taxon>
        <taxon>Clostridia</taxon>
        <taxon>Lachnospirales</taxon>
        <taxon>Lachnospiraceae</taxon>
        <taxon>Enterocloster</taxon>
    </lineage>
</organism>
<protein>
    <submittedName>
        <fullName evidence="5">EFR1 family ferrodoxin</fullName>
    </submittedName>
</protein>
<keyword evidence="3" id="KW-0411">Iron-sulfur</keyword>
<dbReference type="SUPFAM" id="SSF52218">
    <property type="entry name" value="Flavoproteins"/>
    <property type="match status" value="1"/>
</dbReference>
<evidence type="ECO:0000256" key="1">
    <source>
        <dbReference type="ARBA" id="ARBA00022723"/>
    </source>
</evidence>
<evidence type="ECO:0000313" key="5">
    <source>
        <dbReference type="EMBL" id="GAA6267320.1"/>
    </source>
</evidence>
<dbReference type="PANTHER" id="PTHR43122">
    <property type="entry name" value="FERREDOXIN SUBUNIT OF PYRUVATE:FLAVODOXIN OXIDOREDUCTASE-RELATED"/>
    <property type="match status" value="1"/>
</dbReference>
<name>A0ABQ0ATH1_9FIRM</name>
<dbReference type="RefSeq" id="WP_176255156.1">
    <property type="nucleotide sequence ID" value="NZ_BAABXL010000001.1"/>
</dbReference>
<comment type="caution">
    <text evidence="5">The sequence shown here is derived from an EMBL/GenBank/DDBJ whole genome shotgun (WGS) entry which is preliminary data.</text>
</comment>
<keyword evidence="2" id="KW-0408">Iron</keyword>
<dbReference type="InterPro" id="IPR029039">
    <property type="entry name" value="Flavoprotein-like_sf"/>
</dbReference>
<dbReference type="PROSITE" id="PS00198">
    <property type="entry name" value="4FE4S_FER_1"/>
    <property type="match status" value="2"/>
</dbReference>
<evidence type="ECO:0000256" key="3">
    <source>
        <dbReference type="ARBA" id="ARBA00023014"/>
    </source>
</evidence>
<sequence length="256" mass="29486">MIIYFSATGNSQYVAERIAQATNDRTVSITSCMKNRQFQFEIYEDEFLGIISPTYSWGLPEIVKEFLQKLNLNTKPSYIWFIATYGTTTGQTGYFANQILQKHNFSISAYFSVKMPDTWTPTFNLSNKERIQKINAKAELQIDTIIDKIKNHTAGDYMQRKVPIPIAKLFYNTEYDTMRKTNHFHVEDTCIGCGLCAKKCPISAIDIVKQKPTWNKEQCVMCLSCLHHCPKFAIQYENKTKKHGQYVHSPLSIKSS</sequence>
<dbReference type="PROSITE" id="PS51379">
    <property type="entry name" value="4FE4S_FER_2"/>
    <property type="match status" value="2"/>
</dbReference>
<dbReference type="NCBIfam" id="NF038196">
    <property type="entry name" value="ferrodoxin_EFR1"/>
    <property type="match status" value="1"/>
</dbReference>
<dbReference type="InterPro" id="IPR017896">
    <property type="entry name" value="4Fe4S_Fe-S-bd"/>
</dbReference>
<dbReference type="Pfam" id="PF12724">
    <property type="entry name" value="Flavodoxin_5"/>
    <property type="match status" value="1"/>
</dbReference>
<keyword evidence="1" id="KW-0479">Metal-binding</keyword>
<dbReference type="Gene3D" id="3.30.70.20">
    <property type="match status" value="1"/>
</dbReference>
<evidence type="ECO:0000256" key="2">
    <source>
        <dbReference type="ARBA" id="ARBA00023004"/>
    </source>
</evidence>
<dbReference type="Proteomes" id="UP001600894">
    <property type="component" value="Unassembled WGS sequence"/>
</dbReference>
<dbReference type="InterPro" id="IPR026816">
    <property type="entry name" value="Flavodoxin_dom"/>
</dbReference>
<keyword evidence="6" id="KW-1185">Reference proteome</keyword>